<evidence type="ECO:0000313" key="1">
    <source>
        <dbReference type="EMBL" id="XCI77994.1"/>
    </source>
</evidence>
<organism evidence="1">
    <name type="scientific">Klebsiella phage FKP3</name>
    <dbReference type="NCBI Taxonomy" id="3231233"/>
    <lineage>
        <taxon>Viruses</taxon>
        <taxon>Duplodnaviria</taxon>
        <taxon>Heunggongvirae</taxon>
        <taxon>Uroviricota</taxon>
        <taxon>Caudoviricetes</taxon>
        <taxon>Stephanstirmvirinae</taxon>
        <taxon>Justusliebigvirus</taxon>
    </lineage>
</organism>
<sequence>MSYLTMAVKLHKENPELNLSFDNLSDYFWSFDGDSILYSALVVDILEDTGNGMCLEVRYEVEQDDQFIKFYVDNG</sequence>
<accession>A0AAU8HZ76</accession>
<dbReference type="EMBL" id="PP895363">
    <property type="protein sequence ID" value="XCI77994.1"/>
    <property type="molecule type" value="Genomic_DNA"/>
</dbReference>
<protein>
    <submittedName>
        <fullName evidence="1">Uncharacterized protein</fullName>
    </submittedName>
</protein>
<name>A0AAU8HZ76_9CAUD</name>
<reference evidence="1" key="1">
    <citation type="submission" date="2024-06" db="EMBL/GenBank/DDBJ databases">
        <title>High activity and specificity of bacteriophage cocktails against carbapenem-resistant Klebsiella pneumoniae belonging to high-risk clones CG258 and ST307.</title>
        <authorList>
            <person name="Jimenez Quiceno J."/>
            <person name="Salazar Ospina L."/>
            <person name="Tellez Carrasquilla S."/>
        </authorList>
    </citation>
    <scope>NUCLEOTIDE SEQUENCE</scope>
</reference>
<proteinExistence type="predicted"/>